<dbReference type="Proteomes" id="UP000059680">
    <property type="component" value="Chromosome 4"/>
</dbReference>
<dbReference type="EMBL" id="AP014960">
    <property type="protein sequence ID" value="BAS87841.1"/>
    <property type="molecule type" value="Genomic_DNA"/>
</dbReference>
<evidence type="ECO:0000256" key="1">
    <source>
        <dbReference type="SAM" id="MobiDB-lite"/>
    </source>
</evidence>
<proteinExistence type="predicted"/>
<evidence type="ECO:0000313" key="3">
    <source>
        <dbReference type="EMBL" id="BAS87841.1"/>
    </source>
</evidence>
<keyword evidence="4" id="KW-1185">Reference proteome</keyword>
<keyword evidence="2" id="KW-0472">Membrane</keyword>
<sequence>MVLLSILILELAYQFNLLGMNVLLLLKLASSSMELIFQPSACYFWGILLLPLLLLAWCANIAAAAALVSRVEDQFALKPKWTEQSESNNGQIVWEPPDSPGEDIRGSLVDNTILDRGDKWVTDSPAWYGTVQHVLERPDKCTADDRSCKGADSPRAVGLSRRTTLT</sequence>
<reference evidence="4" key="1">
    <citation type="journal article" date="2005" name="Nature">
        <title>The map-based sequence of the rice genome.</title>
        <authorList>
            <consortium name="International rice genome sequencing project (IRGSP)"/>
            <person name="Matsumoto T."/>
            <person name="Wu J."/>
            <person name="Kanamori H."/>
            <person name="Katayose Y."/>
            <person name="Fujisawa M."/>
            <person name="Namiki N."/>
            <person name="Mizuno H."/>
            <person name="Yamamoto K."/>
            <person name="Antonio B.A."/>
            <person name="Baba T."/>
            <person name="Sakata K."/>
            <person name="Nagamura Y."/>
            <person name="Aoki H."/>
            <person name="Arikawa K."/>
            <person name="Arita K."/>
            <person name="Bito T."/>
            <person name="Chiden Y."/>
            <person name="Fujitsuka N."/>
            <person name="Fukunaka R."/>
            <person name="Hamada M."/>
            <person name="Harada C."/>
            <person name="Hayashi A."/>
            <person name="Hijishita S."/>
            <person name="Honda M."/>
            <person name="Hosokawa S."/>
            <person name="Ichikawa Y."/>
            <person name="Idonuma A."/>
            <person name="Iijima M."/>
            <person name="Ikeda M."/>
            <person name="Ikeno M."/>
            <person name="Ito K."/>
            <person name="Ito S."/>
            <person name="Ito T."/>
            <person name="Ito Y."/>
            <person name="Ito Y."/>
            <person name="Iwabuchi A."/>
            <person name="Kamiya K."/>
            <person name="Karasawa W."/>
            <person name="Kurita K."/>
            <person name="Katagiri S."/>
            <person name="Kikuta A."/>
            <person name="Kobayashi H."/>
            <person name="Kobayashi N."/>
            <person name="Machita K."/>
            <person name="Maehara T."/>
            <person name="Masukawa M."/>
            <person name="Mizubayashi T."/>
            <person name="Mukai Y."/>
            <person name="Nagasaki H."/>
            <person name="Nagata Y."/>
            <person name="Naito S."/>
            <person name="Nakashima M."/>
            <person name="Nakama Y."/>
            <person name="Nakamichi Y."/>
            <person name="Nakamura M."/>
            <person name="Meguro A."/>
            <person name="Negishi M."/>
            <person name="Ohta I."/>
            <person name="Ohta T."/>
            <person name="Okamoto M."/>
            <person name="Ono N."/>
            <person name="Saji S."/>
            <person name="Sakaguchi M."/>
            <person name="Sakai K."/>
            <person name="Shibata M."/>
            <person name="Shimokawa T."/>
            <person name="Song J."/>
            <person name="Takazaki Y."/>
            <person name="Terasawa K."/>
            <person name="Tsugane M."/>
            <person name="Tsuji K."/>
            <person name="Ueda S."/>
            <person name="Waki K."/>
            <person name="Yamagata H."/>
            <person name="Yamamoto M."/>
            <person name="Yamamoto S."/>
            <person name="Yamane H."/>
            <person name="Yoshiki S."/>
            <person name="Yoshihara R."/>
            <person name="Yukawa K."/>
            <person name="Zhong H."/>
            <person name="Yano M."/>
            <person name="Yuan Q."/>
            <person name="Ouyang S."/>
            <person name="Liu J."/>
            <person name="Jones K.M."/>
            <person name="Gansberger K."/>
            <person name="Moffat K."/>
            <person name="Hill J."/>
            <person name="Bera J."/>
            <person name="Fadrosh D."/>
            <person name="Jin S."/>
            <person name="Johri S."/>
            <person name="Kim M."/>
            <person name="Overton L."/>
            <person name="Reardon M."/>
            <person name="Tsitrin T."/>
            <person name="Vuong H."/>
            <person name="Weaver B."/>
            <person name="Ciecko A."/>
            <person name="Tallon L."/>
            <person name="Jackson J."/>
            <person name="Pai G."/>
            <person name="Aken S.V."/>
            <person name="Utterback T."/>
            <person name="Reidmuller S."/>
            <person name="Feldblyum T."/>
            <person name="Hsiao J."/>
            <person name="Zismann V."/>
            <person name="Iobst S."/>
            <person name="de Vazeille A.R."/>
            <person name="Buell C.R."/>
            <person name="Ying K."/>
            <person name="Li Y."/>
            <person name="Lu T."/>
            <person name="Huang Y."/>
            <person name="Zhao Q."/>
            <person name="Feng Q."/>
            <person name="Zhang L."/>
            <person name="Zhu J."/>
            <person name="Weng Q."/>
            <person name="Mu J."/>
            <person name="Lu Y."/>
            <person name="Fan D."/>
            <person name="Liu Y."/>
            <person name="Guan J."/>
            <person name="Zhang Y."/>
            <person name="Yu S."/>
            <person name="Liu X."/>
            <person name="Zhang Y."/>
            <person name="Hong G."/>
            <person name="Han B."/>
            <person name="Choisne N."/>
            <person name="Demange N."/>
            <person name="Orjeda G."/>
            <person name="Samain S."/>
            <person name="Cattolico L."/>
            <person name="Pelletier E."/>
            <person name="Couloux A."/>
            <person name="Segurens B."/>
            <person name="Wincker P."/>
            <person name="D'Hont A."/>
            <person name="Scarpelli C."/>
            <person name="Weissenbach J."/>
            <person name="Salanoubat M."/>
            <person name="Quetier F."/>
            <person name="Yu Y."/>
            <person name="Kim H.R."/>
            <person name="Rambo T."/>
            <person name="Currie J."/>
            <person name="Collura K."/>
            <person name="Luo M."/>
            <person name="Yang T."/>
            <person name="Ammiraju J.S.S."/>
            <person name="Engler F."/>
            <person name="Soderlund C."/>
            <person name="Wing R.A."/>
            <person name="Palmer L.E."/>
            <person name="de la Bastide M."/>
            <person name="Spiegel L."/>
            <person name="Nascimento L."/>
            <person name="Zutavern T."/>
            <person name="O'Shaughnessy A."/>
            <person name="Dike S."/>
            <person name="Dedhia N."/>
            <person name="Preston R."/>
            <person name="Balija V."/>
            <person name="McCombie W.R."/>
            <person name="Chow T."/>
            <person name="Chen H."/>
            <person name="Chung M."/>
            <person name="Chen C."/>
            <person name="Shaw J."/>
            <person name="Wu H."/>
            <person name="Hsiao K."/>
            <person name="Chao Y."/>
            <person name="Chu M."/>
            <person name="Cheng C."/>
            <person name="Hour A."/>
            <person name="Lee P."/>
            <person name="Lin S."/>
            <person name="Lin Y."/>
            <person name="Liou J."/>
            <person name="Liu S."/>
            <person name="Hsing Y."/>
            <person name="Raghuvanshi S."/>
            <person name="Mohanty A."/>
            <person name="Bharti A.K."/>
            <person name="Gaur A."/>
            <person name="Gupta V."/>
            <person name="Kumar D."/>
            <person name="Ravi V."/>
            <person name="Vij S."/>
            <person name="Kapur A."/>
            <person name="Khurana P."/>
            <person name="Khurana P."/>
            <person name="Khurana J.P."/>
            <person name="Tyagi A.K."/>
            <person name="Gaikwad K."/>
            <person name="Singh A."/>
            <person name="Dalal V."/>
            <person name="Srivastava S."/>
            <person name="Dixit A."/>
            <person name="Pal A.K."/>
            <person name="Ghazi I.A."/>
            <person name="Yadav M."/>
            <person name="Pandit A."/>
            <person name="Bhargava A."/>
            <person name="Sureshbabu K."/>
            <person name="Batra K."/>
            <person name="Sharma T.R."/>
            <person name="Mohapatra T."/>
            <person name="Singh N.K."/>
            <person name="Messing J."/>
            <person name="Nelson A.B."/>
            <person name="Fuks G."/>
            <person name="Kavchok S."/>
            <person name="Keizer G."/>
            <person name="Linton E."/>
            <person name="Llaca V."/>
            <person name="Song R."/>
            <person name="Tanyolac B."/>
            <person name="Young S."/>
            <person name="Ho-Il K."/>
            <person name="Hahn J.H."/>
            <person name="Sangsakoo G."/>
            <person name="Vanavichit A."/>
            <person name="de Mattos Luiz.A.T."/>
            <person name="Zimmer P.D."/>
            <person name="Malone G."/>
            <person name="Dellagostin O."/>
            <person name="de Oliveira A.C."/>
            <person name="Bevan M."/>
            <person name="Bancroft I."/>
            <person name="Minx P."/>
            <person name="Cordum H."/>
            <person name="Wilson R."/>
            <person name="Cheng Z."/>
            <person name="Jin W."/>
            <person name="Jiang J."/>
            <person name="Leong S.A."/>
            <person name="Iwama H."/>
            <person name="Gojobori T."/>
            <person name="Itoh T."/>
            <person name="Niimura Y."/>
            <person name="Fujii Y."/>
            <person name="Habara T."/>
            <person name="Sakai H."/>
            <person name="Sato Y."/>
            <person name="Wilson G."/>
            <person name="Kumar K."/>
            <person name="McCouch S."/>
            <person name="Juretic N."/>
            <person name="Hoen D."/>
            <person name="Wright S."/>
            <person name="Bruskiewich R."/>
            <person name="Bureau T."/>
            <person name="Miyao A."/>
            <person name="Hirochika H."/>
            <person name="Nishikawa T."/>
            <person name="Kadowaki K."/>
            <person name="Sugiura M."/>
            <person name="Burr B."/>
            <person name="Sasaki T."/>
        </authorList>
    </citation>
    <scope>NUCLEOTIDE SEQUENCE [LARGE SCALE GENOMIC DNA]</scope>
    <source>
        <strain evidence="4">cv. Nipponbare</strain>
    </source>
</reference>
<evidence type="ECO:0000313" key="4">
    <source>
        <dbReference type="Proteomes" id="UP000059680"/>
    </source>
</evidence>
<reference evidence="3 4" key="3">
    <citation type="journal article" date="2013" name="Rice">
        <title>Improvement of the Oryza sativa Nipponbare reference genome using next generation sequence and optical map data.</title>
        <authorList>
            <person name="Kawahara Y."/>
            <person name="de la Bastide M."/>
            <person name="Hamilton J.P."/>
            <person name="Kanamori H."/>
            <person name="McCombie W.R."/>
            <person name="Ouyang S."/>
            <person name="Schwartz D.C."/>
            <person name="Tanaka T."/>
            <person name="Wu J."/>
            <person name="Zhou S."/>
            <person name="Childs K.L."/>
            <person name="Davidson R.M."/>
            <person name="Lin H."/>
            <person name="Quesada-Ocampo L."/>
            <person name="Vaillancourt B."/>
            <person name="Sakai H."/>
            <person name="Lee S.S."/>
            <person name="Kim J."/>
            <person name="Numa H."/>
            <person name="Itoh T."/>
            <person name="Buell C.R."/>
            <person name="Matsumoto T."/>
        </authorList>
    </citation>
    <scope>NUCLEOTIDE SEQUENCE [LARGE SCALE GENOMIC DNA]</scope>
    <source>
        <strain evidence="4">cv. Nipponbare</strain>
    </source>
</reference>
<accession>A0A0N7KIK1</accession>
<name>A0A0N7KIK1_ORYSJ</name>
<dbReference type="PaxDb" id="39947-A0A0N7KIK1"/>
<feature type="region of interest" description="Disordered" evidence="1">
    <location>
        <begin position="143"/>
        <end position="166"/>
    </location>
</feature>
<keyword evidence="2" id="KW-0812">Transmembrane</keyword>
<reference evidence="3 4" key="2">
    <citation type="journal article" date="2013" name="Plant Cell Physiol.">
        <title>Rice Annotation Project Database (RAP-DB): an integrative and interactive database for rice genomics.</title>
        <authorList>
            <person name="Sakai H."/>
            <person name="Lee S.S."/>
            <person name="Tanaka T."/>
            <person name="Numa H."/>
            <person name="Kim J."/>
            <person name="Kawahara Y."/>
            <person name="Wakimoto H."/>
            <person name="Yang C.C."/>
            <person name="Iwamoto M."/>
            <person name="Abe T."/>
            <person name="Yamada Y."/>
            <person name="Muto A."/>
            <person name="Inokuchi H."/>
            <person name="Ikemura T."/>
            <person name="Matsumoto T."/>
            <person name="Sasaki T."/>
            <person name="Itoh T."/>
        </authorList>
    </citation>
    <scope>NUCLEOTIDE SEQUENCE [LARGE SCALE GENOMIC DNA]</scope>
    <source>
        <strain evidence="4">cv. Nipponbare</strain>
    </source>
</reference>
<protein>
    <submittedName>
        <fullName evidence="3">Os04g0160950 protein</fullName>
    </submittedName>
</protein>
<gene>
    <name evidence="3" type="ordered locus">Os04g0160950</name>
    <name evidence="3" type="ORF">OSNPB_040160950</name>
</gene>
<dbReference type="InParanoid" id="A0A0N7KIK1"/>
<evidence type="ECO:0000256" key="2">
    <source>
        <dbReference type="SAM" id="Phobius"/>
    </source>
</evidence>
<feature type="transmembrane region" description="Helical" evidence="2">
    <location>
        <begin position="43"/>
        <end position="68"/>
    </location>
</feature>
<dbReference type="AlphaFoldDB" id="A0A0N7KIK1"/>
<organism evidence="3 4">
    <name type="scientific">Oryza sativa subsp. japonica</name>
    <name type="common">Rice</name>
    <dbReference type="NCBI Taxonomy" id="39947"/>
    <lineage>
        <taxon>Eukaryota</taxon>
        <taxon>Viridiplantae</taxon>
        <taxon>Streptophyta</taxon>
        <taxon>Embryophyta</taxon>
        <taxon>Tracheophyta</taxon>
        <taxon>Spermatophyta</taxon>
        <taxon>Magnoliopsida</taxon>
        <taxon>Liliopsida</taxon>
        <taxon>Poales</taxon>
        <taxon>Poaceae</taxon>
        <taxon>BOP clade</taxon>
        <taxon>Oryzoideae</taxon>
        <taxon>Oryzeae</taxon>
        <taxon>Oryzinae</taxon>
        <taxon>Oryza</taxon>
        <taxon>Oryza sativa</taxon>
    </lineage>
</organism>
<keyword evidence="2" id="KW-1133">Transmembrane helix</keyword>